<dbReference type="AlphaFoldDB" id="A0A2A6FQI2"/>
<accession>A0A2A6FQI2</accession>
<evidence type="ECO:0000313" key="1">
    <source>
        <dbReference type="EMBL" id="PDQ34928.1"/>
    </source>
</evidence>
<dbReference type="EMBL" id="NAEP01000044">
    <property type="protein sequence ID" value="PDQ34928.1"/>
    <property type="molecule type" value="Genomic_DNA"/>
</dbReference>
<gene>
    <name evidence="1" type="ORF">B5766_09220</name>
</gene>
<organism evidence="1 2">
    <name type="scientific">Candidatus Lumbricidiphila eiseniae</name>
    <dbReference type="NCBI Taxonomy" id="1969409"/>
    <lineage>
        <taxon>Bacteria</taxon>
        <taxon>Bacillati</taxon>
        <taxon>Actinomycetota</taxon>
        <taxon>Actinomycetes</taxon>
        <taxon>Micrococcales</taxon>
        <taxon>Microbacteriaceae</taxon>
        <taxon>Candidatus Lumbricidiphila</taxon>
    </lineage>
</organism>
<comment type="caution">
    <text evidence="1">The sequence shown here is derived from an EMBL/GenBank/DDBJ whole genome shotgun (WGS) entry which is preliminary data.</text>
</comment>
<reference evidence="2" key="1">
    <citation type="submission" date="2017-03" db="EMBL/GenBank/DDBJ databases">
        <authorList>
            <person name="Lund M.B."/>
        </authorList>
    </citation>
    <scope>NUCLEOTIDE SEQUENCE [LARGE SCALE GENOMIC DNA]</scope>
</reference>
<name>A0A2A6FQI2_9MICO</name>
<sequence>MSKIKKALAQAREQANERGILAQVGYCHAGGTAGHYILIENHCGGAYTKGWWLWKRLITYEDGGNDINFSGGRRYDDNDWYDSYFEVPGEKISYFCQKSQVEFAPTENIRDIVILRLFENNLLSGPYTRPEQSLGRKSKNPAGRFQGSKGFQALATEIDASIAPDPEYTRKNKTTTITHLSETESVCKTIDSLTNILYIHYDYSFALRSNVVLSPSEKIGEMMIQDLPKRAKKFNYAWTPWEQGLLELLSEAEVQDTLTAIASALAAYGYYLTVRPLVLSPNIEDPWAEFR</sequence>
<dbReference type="Proteomes" id="UP000219994">
    <property type="component" value="Unassembled WGS sequence"/>
</dbReference>
<protein>
    <submittedName>
        <fullName evidence="1">Uncharacterized protein</fullName>
    </submittedName>
</protein>
<evidence type="ECO:0000313" key="2">
    <source>
        <dbReference type="Proteomes" id="UP000219994"/>
    </source>
</evidence>
<proteinExistence type="predicted"/>